<keyword evidence="1" id="KW-1133">Transmembrane helix</keyword>
<evidence type="ECO:0000256" key="1">
    <source>
        <dbReference type="SAM" id="Phobius"/>
    </source>
</evidence>
<feature type="transmembrane region" description="Helical" evidence="1">
    <location>
        <begin position="308"/>
        <end position="326"/>
    </location>
</feature>
<feature type="transmembrane region" description="Helical" evidence="1">
    <location>
        <begin position="283"/>
        <end position="301"/>
    </location>
</feature>
<accession>A0A975IVU9</accession>
<keyword evidence="1" id="KW-0812">Transmembrane</keyword>
<feature type="transmembrane region" description="Helical" evidence="1">
    <location>
        <begin position="141"/>
        <end position="165"/>
    </location>
</feature>
<dbReference type="AlphaFoldDB" id="A0A975IVU9"/>
<proteinExistence type="predicted"/>
<feature type="transmembrane region" description="Helical" evidence="1">
    <location>
        <begin position="29"/>
        <end position="50"/>
    </location>
</feature>
<dbReference type="KEGG" id="caul:KCG34_03325"/>
<reference evidence="2" key="1">
    <citation type="submission" date="2021-04" db="EMBL/GenBank/DDBJ databases">
        <title>The complete genome sequence of Caulobacter sp. S6.</title>
        <authorList>
            <person name="Tang Y."/>
            <person name="Ouyang W."/>
            <person name="Liu Q."/>
            <person name="Huang B."/>
            <person name="Guo Z."/>
            <person name="Lei P."/>
        </authorList>
    </citation>
    <scope>NUCLEOTIDE SEQUENCE</scope>
    <source>
        <strain evidence="2">S6</strain>
    </source>
</reference>
<dbReference type="EMBL" id="CP073078">
    <property type="protein sequence ID" value="QUD88934.1"/>
    <property type="molecule type" value="Genomic_DNA"/>
</dbReference>
<protein>
    <submittedName>
        <fullName evidence="2">Uncharacterized protein</fullName>
    </submittedName>
</protein>
<keyword evidence="3" id="KW-1185">Reference proteome</keyword>
<evidence type="ECO:0000313" key="2">
    <source>
        <dbReference type="EMBL" id="QUD88934.1"/>
    </source>
</evidence>
<dbReference type="Proteomes" id="UP000676409">
    <property type="component" value="Chromosome"/>
</dbReference>
<evidence type="ECO:0000313" key="3">
    <source>
        <dbReference type="Proteomes" id="UP000676409"/>
    </source>
</evidence>
<feature type="transmembrane region" description="Helical" evidence="1">
    <location>
        <begin position="338"/>
        <end position="356"/>
    </location>
</feature>
<gene>
    <name evidence="2" type="ORF">KCG34_03325</name>
</gene>
<keyword evidence="1" id="KW-0472">Membrane</keyword>
<feature type="transmembrane region" description="Helical" evidence="1">
    <location>
        <begin position="199"/>
        <end position="218"/>
    </location>
</feature>
<feature type="transmembrane region" description="Helical" evidence="1">
    <location>
        <begin position="225"/>
        <end position="246"/>
    </location>
</feature>
<sequence length="546" mass="57994">MGGEGSAALAARADAQAFSGASWRSLAPWQIALSFAALSAPILLFAHPALCDYQNHLARIWLIANDMPGRPAVPFYSVDWGHITSDLGVDLAARLLGGVLTADQIGRLCLSAAVMLPPLGAILLNRRVFGGGNATQLLIPFFAWTLTVLAGFLNYQIGLGLALLFAALDPIFKARGAAVLMAARCLCGVILFLDHALALLFYSLLIGALTFGPTGPGAQPIGPRLVRSIAAAFSGFVPVLLLSLAYRVTPGNHHPAGAGLKYAWNTLSDTLLALTSPLVSYDLRIDAILAVLLAGAVLFALWKGKIRLHAGLVGLALVLLIIQPFLPSATPQGGWTDRRLPIMALLVLLSGVQATFPARRAAGLVFALAAFGLVILRTAWIGWSWQGAERLSDEVAAAMSAVPAGAAVLPVQHVASPAELAAAPRGRFIFHHEATYRHLQAMALPDHGAFVPTEFAQRGVHPIRLQSPWDQIANPEGGELASVDALSDARLIPANASYVRAWRSRFDYVLVLNADYPDRNGVAPPPGRLALVRDAGFAVLYRIVRR</sequence>
<dbReference type="RefSeq" id="WP_211938984.1">
    <property type="nucleotide sequence ID" value="NZ_CP073078.1"/>
</dbReference>
<name>A0A975IVU9_9CAUL</name>
<feature type="transmembrane region" description="Helical" evidence="1">
    <location>
        <begin position="363"/>
        <end position="383"/>
    </location>
</feature>
<organism evidence="2 3">
    <name type="scientific">Phenylobacterium montanum</name>
    <dbReference type="NCBI Taxonomy" id="2823693"/>
    <lineage>
        <taxon>Bacteria</taxon>
        <taxon>Pseudomonadati</taxon>
        <taxon>Pseudomonadota</taxon>
        <taxon>Alphaproteobacteria</taxon>
        <taxon>Caulobacterales</taxon>
        <taxon>Caulobacteraceae</taxon>
        <taxon>Phenylobacterium</taxon>
    </lineage>
</organism>